<organism evidence="1 2">
    <name type="scientific">Butyrivibrio proteoclasticus</name>
    <dbReference type="NCBI Taxonomy" id="43305"/>
    <lineage>
        <taxon>Bacteria</taxon>
        <taxon>Bacillati</taxon>
        <taxon>Bacillota</taxon>
        <taxon>Clostridia</taxon>
        <taxon>Lachnospirales</taxon>
        <taxon>Lachnospiraceae</taxon>
        <taxon>Butyrivibrio</taxon>
    </lineage>
</organism>
<reference evidence="2" key="1">
    <citation type="submission" date="2016-10" db="EMBL/GenBank/DDBJ databases">
        <authorList>
            <person name="Varghese N."/>
            <person name="Submissions S."/>
        </authorList>
    </citation>
    <scope>NUCLEOTIDE SEQUENCE [LARGE SCALE GENOMIC DNA]</scope>
    <source>
        <strain evidence="2">P18</strain>
    </source>
</reference>
<proteinExistence type="predicted"/>
<dbReference type="Proteomes" id="UP000182624">
    <property type="component" value="Unassembled WGS sequence"/>
</dbReference>
<keyword evidence="2" id="KW-1185">Reference proteome</keyword>
<dbReference type="RefSeq" id="WP_022766206.1">
    <property type="nucleotide sequence ID" value="NZ_FOXO01000003.1"/>
</dbReference>
<dbReference type="EMBL" id="FOXO01000003">
    <property type="protein sequence ID" value="SFP54358.1"/>
    <property type="molecule type" value="Genomic_DNA"/>
</dbReference>
<name>A0A1I5R753_9FIRM</name>
<evidence type="ECO:0000313" key="2">
    <source>
        <dbReference type="Proteomes" id="UP000182624"/>
    </source>
</evidence>
<sequence length="221" mass="25641">MQKVTRMTAERLAEELCKQEGFDVKDASDFAEDMLTRLLAGQVVAEEDANNNVPAVIQSQKLRLRHWYILLVDQMPNVFNHDKPIPIPAEYGGRGDFIWELVRTIWIKGKSDGMLDKIERMLDGNVSGTPYDPEKDRRKDGKLIRTILTDCFFTGEASSLTNEEYARQLQISRSTLESKKEAGMAIFGILMWIYAVRREMEDIEEGIIPRPEQHRWWMKYV</sequence>
<accession>A0A1I5R753</accession>
<gene>
    <name evidence="1" type="ORF">SAMN04487928_103163</name>
</gene>
<protein>
    <submittedName>
        <fullName evidence="1">Uncharacterized protein</fullName>
    </submittedName>
</protein>
<dbReference type="OrthoDB" id="1998159at2"/>
<evidence type="ECO:0000313" key="1">
    <source>
        <dbReference type="EMBL" id="SFP54358.1"/>
    </source>
</evidence>
<dbReference type="AlphaFoldDB" id="A0A1I5R753"/>